<dbReference type="EMBL" id="CAJNNV010012156">
    <property type="protein sequence ID" value="CAE8600442.1"/>
    <property type="molecule type" value="Genomic_DNA"/>
</dbReference>
<protein>
    <recommendedName>
        <fullName evidence="2">BTB domain-containing protein</fullName>
    </recommendedName>
</protein>
<reference evidence="3" key="1">
    <citation type="submission" date="2021-02" db="EMBL/GenBank/DDBJ databases">
        <authorList>
            <person name="Dougan E. K."/>
            <person name="Rhodes N."/>
            <person name="Thang M."/>
            <person name="Chan C."/>
        </authorList>
    </citation>
    <scope>NUCLEOTIDE SEQUENCE</scope>
</reference>
<dbReference type="PROSITE" id="PS50097">
    <property type="entry name" value="BTB"/>
    <property type="match status" value="1"/>
</dbReference>
<dbReference type="Proteomes" id="UP000654075">
    <property type="component" value="Unassembled WGS sequence"/>
</dbReference>
<proteinExistence type="predicted"/>
<evidence type="ECO:0000313" key="4">
    <source>
        <dbReference type="Proteomes" id="UP000654075"/>
    </source>
</evidence>
<feature type="region of interest" description="Disordered" evidence="1">
    <location>
        <begin position="267"/>
        <end position="294"/>
    </location>
</feature>
<dbReference type="InterPro" id="IPR000210">
    <property type="entry name" value="BTB/POZ_dom"/>
</dbReference>
<organism evidence="3 4">
    <name type="scientific">Polarella glacialis</name>
    <name type="common">Dinoflagellate</name>
    <dbReference type="NCBI Taxonomy" id="89957"/>
    <lineage>
        <taxon>Eukaryota</taxon>
        <taxon>Sar</taxon>
        <taxon>Alveolata</taxon>
        <taxon>Dinophyceae</taxon>
        <taxon>Suessiales</taxon>
        <taxon>Suessiaceae</taxon>
        <taxon>Polarella</taxon>
    </lineage>
</organism>
<evidence type="ECO:0000259" key="2">
    <source>
        <dbReference type="PROSITE" id="PS50097"/>
    </source>
</evidence>
<dbReference type="SMART" id="SM00225">
    <property type="entry name" value="BTB"/>
    <property type="match status" value="1"/>
</dbReference>
<evidence type="ECO:0000256" key="1">
    <source>
        <dbReference type="SAM" id="MobiDB-lite"/>
    </source>
</evidence>
<dbReference type="Gene3D" id="3.30.710.10">
    <property type="entry name" value="Potassium Channel Kv1.1, Chain A"/>
    <property type="match status" value="1"/>
</dbReference>
<feature type="domain" description="BTB" evidence="2">
    <location>
        <begin position="32"/>
        <end position="99"/>
    </location>
</feature>
<dbReference type="AlphaFoldDB" id="A0A813EPS0"/>
<dbReference type="PANTHER" id="PTHR24413">
    <property type="entry name" value="SPECKLE-TYPE POZ PROTEIN"/>
    <property type="match status" value="1"/>
</dbReference>
<keyword evidence="4" id="KW-1185">Reference proteome</keyword>
<name>A0A813EPS0_POLGL</name>
<feature type="non-terminal residue" evidence="3">
    <location>
        <position position="309"/>
    </location>
</feature>
<accession>A0A813EPS0</accession>
<dbReference type="Pfam" id="PF00651">
    <property type="entry name" value="BTB"/>
    <property type="match status" value="1"/>
</dbReference>
<comment type="caution">
    <text evidence="3">The sequence shown here is derived from an EMBL/GenBank/DDBJ whole genome shotgun (WGS) entry which is preliminary data.</text>
</comment>
<evidence type="ECO:0000313" key="3">
    <source>
        <dbReference type="EMBL" id="CAE8600442.1"/>
    </source>
</evidence>
<dbReference type="OrthoDB" id="10251809at2759"/>
<sequence length="309" mass="34001">DAAPSMQLTPPPVCAESVRRVMSEYLNKEQFSDVVFLVEGRRLHAHRILLTLFSDYFRRAFACGMRETFEPEIVIEDISYDTFYSLLEFLYTGKLHLIQAQQSDVCFLMGLLRAADQFCVDCVKQMCEKHLSGLVDAENVEGMTACGFLLEAERFQATQLVLHCEWFKRQQEYEGREKLQMKKGITYSSSLSSSPMSLAAATSSVAAAAAFLAFPASSGGASASSSSFGPSVELLRGFQEPYDLAMGPTTSAHTAVSEAFISAEPADDQAEPLWSPGGPDHCPTPRPAGEDPWASVTEDFEHNLDMMEG</sequence>
<dbReference type="InterPro" id="IPR011333">
    <property type="entry name" value="SKP1/BTB/POZ_sf"/>
</dbReference>
<gene>
    <name evidence="3" type="ORF">PGLA1383_LOCUS18771</name>
</gene>
<dbReference type="SUPFAM" id="SSF54695">
    <property type="entry name" value="POZ domain"/>
    <property type="match status" value="1"/>
</dbReference>